<gene>
    <name evidence="1" type="ORF">IQ241_01670</name>
</gene>
<evidence type="ECO:0000313" key="2">
    <source>
        <dbReference type="Proteomes" id="UP000636505"/>
    </source>
</evidence>
<dbReference type="RefSeq" id="WP_193904673.1">
    <property type="nucleotide sequence ID" value="NZ_JADEXG010000002.1"/>
</dbReference>
<reference evidence="1" key="1">
    <citation type="submission" date="2020-10" db="EMBL/GenBank/DDBJ databases">
        <authorList>
            <person name="Castelo-Branco R."/>
            <person name="Eusebio N."/>
            <person name="Adriana R."/>
            <person name="Vieira A."/>
            <person name="Brugerolle De Fraissinette N."/>
            <person name="Rezende De Castro R."/>
            <person name="Schneider M.P."/>
            <person name="Vasconcelos V."/>
            <person name="Leao P.N."/>
        </authorList>
    </citation>
    <scope>NUCLEOTIDE SEQUENCE</scope>
    <source>
        <strain evidence="1">LEGE 07310</strain>
    </source>
</reference>
<organism evidence="1 2">
    <name type="scientific">Vasconcelosia minhoensis LEGE 07310</name>
    <dbReference type="NCBI Taxonomy" id="915328"/>
    <lineage>
        <taxon>Bacteria</taxon>
        <taxon>Bacillati</taxon>
        <taxon>Cyanobacteriota</taxon>
        <taxon>Cyanophyceae</taxon>
        <taxon>Nodosilineales</taxon>
        <taxon>Cymatolegaceae</taxon>
        <taxon>Vasconcelosia</taxon>
        <taxon>Vasconcelosia minhoensis</taxon>
    </lineage>
</organism>
<comment type="caution">
    <text evidence="1">The sequence shown here is derived from an EMBL/GenBank/DDBJ whole genome shotgun (WGS) entry which is preliminary data.</text>
</comment>
<dbReference type="AlphaFoldDB" id="A0A8J7DA41"/>
<dbReference type="Proteomes" id="UP000636505">
    <property type="component" value="Unassembled WGS sequence"/>
</dbReference>
<accession>A0A8J7DA41</accession>
<proteinExistence type="predicted"/>
<name>A0A8J7DA41_9CYAN</name>
<dbReference type="EMBL" id="JADEXG010000002">
    <property type="protein sequence ID" value="MBE9076012.1"/>
    <property type="molecule type" value="Genomic_DNA"/>
</dbReference>
<sequence>MACLTLRPGISLRLKEQPHDLPDFILEKYQDGYCWIYQRDWGPNVHLRVSVAQIAIPRTCQLRR</sequence>
<keyword evidence="2" id="KW-1185">Reference proteome</keyword>
<protein>
    <submittedName>
        <fullName evidence="1">Uncharacterized protein</fullName>
    </submittedName>
</protein>
<evidence type="ECO:0000313" key="1">
    <source>
        <dbReference type="EMBL" id="MBE9076012.1"/>
    </source>
</evidence>